<gene>
    <name evidence="2" type="ORF">CPOL0286_LOCUS17309</name>
</gene>
<name>A0A7S4JIM0_9EUKA</name>
<dbReference type="EMBL" id="HBKO01037814">
    <property type="protein sequence ID" value="CAE2264776.1"/>
    <property type="molecule type" value="Transcribed_RNA"/>
</dbReference>
<dbReference type="Pfam" id="PF20662">
    <property type="entry name" value="COG4_C"/>
    <property type="match status" value="1"/>
</dbReference>
<reference evidence="2" key="1">
    <citation type="submission" date="2021-01" db="EMBL/GenBank/DDBJ databases">
        <authorList>
            <person name="Corre E."/>
            <person name="Pelletier E."/>
            <person name="Niang G."/>
            <person name="Scheremetjew M."/>
            <person name="Finn R."/>
            <person name="Kale V."/>
            <person name="Holt S."/>
            <person name="Cochrane G."/>
            <person name="Meng A."/>
            <person name="Brown T."/>
            <person name="Cohen L."/>
        </authorList>
    </citation>
    <scope>NUCLEOTIDE SEQUENCE</scope>
    <source>
        <strain evidence="2">UIO037</strain>
    </source>
</reference>
<dbReference type="PANTHER" id="PTHR24016">
    <property type="entry name" value="CONSERVED OLIGOMERIC GOLGI COMPLEX SUBUNIT 4"/>
    <property type="match status" value="1"/>
</dbReference>
<organism evidence="2">
    <name type="scientific">Prymnesium polylepis</name>
    <dbReference type="NCBI Taxonomy" id="72548"/>
    <lineage>
        <taxon>Eukaryota</taxon>
        <taxon>Haptista</taxon>
        <taxon>Haptophyta</taxon>
        <taxon>Prymnesiophyceae</taxon>
        <taxon>Prymnesiales</taxon>
        <taxon>Prymnesiaceae</taxon>
        <taxon>Prymnesium</taxon>
    </lineage>
</organism>
<dbReference type="PANTHER" id="PTHR24016:SF0">
    <property type="entry name" value="CONSERVED OLIGOMERIC GOLGI COMPLEX SUBUNIT 4"/>
    <property type="match status" value="1"/>
</dbReference>
<feature type="domain" description="Conserved oligomeric Golgi complex subunit 4 C-terminal" evidence="1">
    <location>
        <begin position="11"/>
        <end position="99"/>
    </location>
</feature>
<dbReference type="InterPro" id="IPR048682">
    <property type="entry name" value="COG4"/>
</dbReference>
<proteinExistence type="predicted"/>
<evidence type="ECO:0000259" key="1">
    <source>
        <dbReference type="Pfam" id="PF20662"/>
    </source>
</evidence>
<dbReference type="InterPro" id="IPR048684">
    <property type="entry name" value="COG4_C"/>
</dbReference>
<accession>A0A7S4JIM0</accession>
<protein>
    <recommendedName>
        <fullName evidence="1">Conserved oligomeric Golgi complex subunit 4 C-terminal domain-containing protein</fullName>
    </recommendedName>
</protein>
<evidence type="ECO:0000313" key="2">
    <source>
        <dbReference type="EMBL" id="CAE2264776.1"/>
    </source>
</evidence>
<dbReference type="Gene3D" id="1.20.58.1970">
    <property type="match status" value="1"/>
</dbReference>
<sequence length="141" mass="14846">MICPLRASLLEVRPLLREACMERLVHAIGDALAQAVEGAVLGKTFNEMGAILLCDHTRRLSDALSSLLVSGSTRAEFSRLNQIAFLLNAGSVAEAASIFMSGGTAGLTGADVGRVLTLRIDFSAAEVRDLLPDFEDDGGQG</sequence>
<dbReference type="AlphaFoldDB" id="A0A7S4JIM0"/>